<evidence type="ECO:0000256" key="4">
    <source>
        <dbReference type="ARBA" id="ARBA00023002"/>
    </source>
</evidence>
<evidence type="ECO:0000256" key="2">
    <source>
        <dbReference type="ARBA" id="ARBA00022630"/>
    </source>
</evidence>
<reference evidence="6" key="1">
    <citation type="journal article" date="2020" name="Stud. Mycol.">
        <title>101 Dothideomycetes genomes: a test case for predicting lifestyles and emergence of pathogens.</title>
        <authorList>
            <person name="Haridas S."/>
            <person name="Albert R."/>
            <person name="Binder M."/>
            <person name="Bloem J."/>
            <person name="Labutti K."/>
            <person name="Salamov A."/>
            <person name="Andreopoulos B."/>
            <person name="Baker S."/>
            <person name="Barry K."/>
            <person name="Bills G."/>
            <person name="Bluhm B."/>
            <person name="Cannon C."/>
            <person name="Castanera R."/>
            <person name="Culley D."/>
            <person name="Daum C."/>
            <person name="Ezra D."/>
            <person name="Gonzalez J."/>
            <person name="Henrissat B."/>
            <person name="Kuo A."/>
            <person name="Liang C."/>
            <person name="Lipzen A."/>
            <person name="Lutzoni F."/>
            <person name="Magnuson J."/>
            <person name="Mondo S."/>
            <person name="Nolan M."/>
            <person name="Ohm R."/>
            <person name="Pangilinan J."/>
            <person name="Park H.-J."/>
            <person name="Ramirez L."/>
            <person name="Alfaro M."/>
            <person name="Sun H."/>
            <person name="Tritt A."/>
            <person name="Yoshinaga Y."/>
            <person name="Zwiers L.-H."/>
            <person name="Turgeon B."/>
            <person name="Goodwin S."/>
            <person name="Spatafora J."/>
            <person name="Crous P."/>
            <person name="Grigoriev I."/>
        </authorList>
    </citation>
    <scope>NUCLEOTIDE SEQUENCE</scope>
    <source>
        <strain evidence="6">CBS 113389</strain>
    </source>
</reference>
<dbReference type="GO" id="GO:0071949">
    <property type="term" value="F:FAD binding"/>
    <property type="evidence" value="ECO:0007669"/>
    <property type="project" value="InterPro"/>
</dbReference>
<dbReference type="InterPro" id="IPR050416">
    <property type="entry name" value="FAD-linked_Oxidoreductase"/>
</dbReference>
<dbReference type="PANTHER" id="PTHR42973">
    <property type="entry name" value="BINDING OXIDOREDUCTASE, PUTATIVE (AFU_ORTHOLOGUE AFUA_1G17690)-RELATED"/>
    <property type="match status" value="1"/>
</dbReference>
<protein>
    <recommendedName>
        <fullName evidence="5">FAD-binding PCMH-type domain-containing protein</fullName>
    </recommendedName>
</protein>
<sequence>MIKTDQATYRQCELLGQLLPQREILPSDSQYFKVKDFYWSAQQAAVSPQCFVQPGSAEDVSTIIKVAERAECPFAVKSGGHAAFAGASNIQDGITIDLQLLNEITVSEDRTTTRIGPGNRWVDVYSRLDAKNLMVVGGRVAEIGVGGLMLGGGISFFSARRGWALDGVRNYEVVVASGEILDVNLESYPDLYWALRGGGNNFGVVTRFDLETFPQPGMWGGMAYHSMDHNVTLNDAFFNFADAAHEDPDAQAYLAFCWLKDYESYVIMSEVTYARAVEYPEVLKPFTDVPAMSTTVRLRNMTDLALEMNATNPNGMRQVWMTGTFRMDREMLQACVDIFVEELQPVKYLNGIVPAAIVQLIGKDTIANFGRNGGNCLGIEPGEGPLVNLNLAFLWVDAADDEVVERVIRRVLERCEAKGRELGVWHRYIYQNYAGKHQDVFAGYGEENLRRLREISKKYDPEQVFQRLQPGYYKL</sequence>
<accession>A0A6A6PXY5</accession>
<dbReference type="InterPro" id="IPR016169">
    <property type="entry name" value="FAD-bd_PCMH_sub2"/>
</dbReference>
<dbReference type="Gene3D" id="3.30.43.10">
    <property type="entry name" value="Uridine Diphospho-n-acetylenolpyruvylglucosamine Reductase, domain 2"/>
    <property type="match status" value="1"/>
</dbReference>
<dbReference type="InterPro" id="IPR012951">
    <property type="entry name" value="BBE"/>
</dbReference>
<dbReference type="Proteomes" id="UP000799767">
    <property type="component" value="Unassembled WGS sequence"/>
</dbReference>
<dbReference type="AlphaFoldDB" id="A0A6A6PXY5"/>
<dbReference type="Gene3D" id="3.30.465.10">
    <property type="match status" value="1"/>
</dbReference>
<dbReference type="InterPro" id="IPR016167">
    <property type="entry name" value="FAD-bd_PCMH_sub1"/>
</dbReference>
<dbReference type="InterPro" id="IPR036318">
    <property type="entry name" value="FAD-bd_PCMH-like_sf"/>
</dbReference>
<dbReference type="RefSeq" id="XP_033591607.1">
    <property type="nucleotide sequence ID" value="XM_033732892.1"/>
</dbReference>
<dbReference type="Pfam" id="PF01565">
    <property type="entry name" value="FAD_binding_4"/>
    <property type="match status" value="1"/>
</dbReference>
<dbReference type="SUPFAM" id="SSF56176">
    <property type="entry name" value="FAD-binding/transporter-associated domain-like"/>
    <property type="match status" value="1"/>
</dbReference>
<keyword evidence="7" id="KW-1185">Reference proteome</keyword>
<keyword evidence="2" id="KW-0285">Flavoprotein</keyword>
<organism evidence="6 7">
    <name type="scientific">Neohortaea acidophila</name>
    <dbReference type="NCBI Taxonomy" id="245834"/>
    <lineage>
        <taxon>Eukaryota</taxon>
        <taxon>Fungi</taxon>
        <taxon>Dikarya</taxon>
        <taxon>Ascomycota</taxon>
        <taxon>Pezizomycotina</taxon>
        <taxon>Dothideomycetes</taxon>
        <taxon>Dothideomycetidae</taxon>
        <taxon>Mycosphaerellales</taxon>
        <taxon>Teratosphaeriaceae</taxon>
        <taxon>Neohortaea</taxon>
    </lineage>
</organism>
<dbReference type="GO" id="GO:0016491">
    <property type="term" value="F:oxidoreductase activity"/>
    <property type="evidence" value="ECO:0007669"/>
    <property type="project" value="UniProtKB-KW"/>
</dbReference>
<dbReference type="PROSITE" id="PS51387">
    <property type="entry name" value="FAD_PCMH"/>
    <property type="match status" value="1"/>
</dbReference>
<evidence type="ECO:0000256" key="1">
    <source>
        <dbReference type="ARBA" id="ARBA00005466"/>
    </source>
</evidence>
<dbReference type="EMBL" id="MU001633">
    <property type="protein sequence ID" value="KAF2485038.1"/>
    <property type="molecule type" value="Genomic_DNA"/>
</dbReference>
<evidence type="ECO:0000313" key="6">
    <source>
        <dbReference type="EMBL" id="KAF2485038.1"/>
    </source>
</evidence>
<dbReference type="OrthoDB" id="2151789at2759"/>
<comment type="similarity">
    <text evidence="1">Belongs to the oxygen-dependent FAD-linked oxidoreductase family.</text>
</comment>
<dbReference type="GeneID" id="54473894"/>
<name>A0A6A6PXY5_9PEZI</name>
<keyword evidence="3" id="KW-0274">FAD</keyword>
<dbReference type="InterPro" id="IPR016166">
    <property type="entry name" value="FAD-bd_PCMH"/>
</dbReference>
<keyword evidence="4" id="KW-0560">Oxidoreductase</keyword>
<evidence type="ECO:0000259" key="5">
    <source>
        <dbReference type="PROSITE" id="PS51387"/>
    </source>
</evidence>
<dbReference type="InterPro" id="IPR006094">
    <property type="entry name" value="Oxid_FAD_bind_N"/>
</dbReference>
<proteinExistence type="inferred from homology"/>
<dbReference type="Gene3D" id="3.40.462.20">
    <property type="match status" value="1"/>
</dbReference>
<dbReference type="PANTHER" id="PTHR42973:SF34">
    <property type="entry name" value="FAD BINDING DOMAIN PROTEIN (AFU_ORTHOLOGUE AFUA_3G02770)"/>
    <property type="match status" value="1"/>
</dbReference>
<feature type="domain" description="FAD-binding PCMH-type" evidence="5">
    <location>
        <begin position="44"/>
        <end position="215"/>
    </location>
</feature>
<evidence type="ECO:0000256" key="3">
    <source>
        <dbReference type="ARBA" id="ARBA00022827"/>
    </source>
</evidence>
<evidence type="ECO:0000313" key="7">
    <source>
        <dbReference type="Proteomes" id="UP000799767"/>
    </source>
</evidence>
<dbReference type="Pfam" id="PF08031">
    <property type="entry name" value="BBE"/>
    <property type="match status" value="1"/>
</dbReference>
<gene>
    <name evidence="6" type="ORF">BDY17DRAFT_292822</name>
</gene>